<dbReference type="RefSeq" id="WP_148905262.1">
    <property type="nucleotide sequence ID" value="NZ_VSZQ01000425.1"/>
</dbReference>
<proteinExistence type="predicted"/>
<evidence type="ECO:0000313" key="3">
    <source>
        <dbReference type="Proteomes" id="UP000323242"/>
    </source>
</evidence>
<evidence type="ECO:0000256" key="1">
    <source>
        <dbReference type="SAM" id="MobiDB-lite"/>
    </source>
</evidence>
<feature type="region of interest" description="Disordered" evidence="1">
    <location>
        <begin position="32"/>
        <end position="53"/>
    </location>
</feature>
<comment type="caution">
    <text evidence="2">The sequence shown here is derived from an EMBL/GenBank/DDBJ whole genome shotgun (WGS) entry which is preliminary data.</text>
</comment>
<evidence type="ECO:0000313" key="2">
    <source>
        <dbReference type="EMBL" id="TYR44819.1"/>
    </source>
</evidence>
<sequence>MPEFNELFPIVPIALQMLPHMLALFERLGPRTSRRRSRHGDSTRPPAGPVTVPAAGDGAALVELVRGLPPGAVLRYEAPDGTVLTCWSAPGAQPGEYRLW</sequence>
<gene>
    <name evidence="2" type="ORF">FY004_37675</name>
</gene>
<protein>
    <submittedName>
        <fullName evidence="2">Uncharacterized protein</fullName>
    </submittedName>
</protein>
<accession>A0A5D4HYC8</accession>
<name>A0A5D4HYC8_9ACTN</name>
<reference evidence="2 3" key="1">
    <citation type="submission" date="2019-08" db="EMBL/GenBank/DDBJ databases">
        <title>Draft genome for granaticin producer strain Streptomyces parvus C05.</title>
        <authorList>
            <person name="Gonzalez-Pimentel J.L."/>
        </authorList>
    </citation>
    <scope>NUCLEOTIDE SEQUENCE [LARGE SCALE GENOMIC DNA]</scope>
    <source>
        <strain evidence="2 3">C05</strain>
    </source>
</reference>
<keyword evidence="3" id="KW-1185">Reference proteome</keyword>
<dbReference type="EMBL" id="VSZQ01000425">
    <property type="protein sequence ID" value="TYR44819.1"/>
    <property type="molecule type" value="Genomic_DNA"/>
</dbReference>
<dbReference type="AlphaFoldDB" id="A0A5D4HYC8"/>
<feature type="compositionally biased region" description="Low complexity" evidence="1">
    <location>
        <begin position="43"/>
        <end position="53"/>
    </location>
</feature>
<dbReference type="Proteomes" id="UP000323242">
    <property type="component" value="Unassembled WGS sequence"/>
</dbReference>
<organism evidence="2 3">
    <name type="scientific">Streptomyces parvus</name>
    <dbReference type="NCBI Taxonomy" id="66428"/>
    <lineage>
        <taxon>Bacteria</taxon>
        <taxon>Bacillati</taxon>
        <taxon>Actinomycetota</taxon>
        <taxon>Actinomycetes</taxon>
        <taxon>Kitasatosporales</taxon>
        <taxon>Streptomycetaceae</taxon>
        <taxon>Streptomyces</taxon>
    </lineage>
</organism>